<dbReference type="PANTHER" id="PTHR47354">
    <property type="entry name" value="NADH OXIDOREDUCTASE HCR"/>
    <property type="match status" value="1"/>
</dbReference>
<accession>A0ABU1XR33</accession>
<gene>
    <name evidence="10" type="ORF">J2W56_006770</name>
</gene>
<name>A0ABU1XR33_9NOCA</name>
<evidence type="ECO:0000256" key="2">
    <source>
        <dbReference type="ARBA" id="ARBA00022630"/>
    </source>
</evidence>
<proteinExistence type="predicted"/>
<dbReference type="CDD" id="cd00207">
    <property type="entry name" value="fer2"/>
    <property type="match status" value="1"/>
</dbReference>
<dbReference type="SUPFAM" id="SSF63380">
    <property type="entry name" value="Riboflavin synthase domain-like"/>
    <property type="match status" value="1"/>
</dbReference>
<dbReference type="SUPFAM" id="SSF52343">
    <property type="entry name" value="Ferredoxin reductase-like, C-terminal NADP-linked domain"/>
    <property type="match status" value="1"/>
</dbReference>
<evidence type="ECO:0000313" key="10">
    <source>
        <dbReference type="EMBL" id="MDR7173004.1"/>
    </source>
</evidence>
<evidence type="ECO:0000259" key="8">
    <source>
        <dbReference type="PROSITE" id="PS51085"/>
    </source>
</evidence>
<evidence type="ECO:0000256" key="3">
    <source>
        <dbReference type="ARBA" id="ARBA00022714"/>
    </source>
</evidence>
<evidence type="ECO:0000313" key="11">
    <source>
        <dbReference type="Proteomes" id="UP001251217"/>
    </source>
</evidence>
<keyword evidence="11" id="KW-1185">Reference proteome</keyword>
<dbReference type="SUPFAM" id="SSF54292">
    <property type="entry name" value="2Fe-2S ferredoxin-like"/>
    <property type="match status" value="1"/>
</dbReference>
<organism evidence="10 11">
    <name type="scientific">Nocardia kruczakiae</name>
    <dbReference type="NCBI Taxonomy" id="261477"/>
    <lineage>
        <taxon>Bacteria</taxon>
        <taxon>Bacillati</taxon>
        <taxon>Actinomycetota</taxon>
        <taxon>Actinomycetes</taxon>
        <taxon>Mycobacteriales</taxon>
        <taxon>Nocardiaceae</taxon>
        <taxon>Nocardia</taxon>
    </lineage>
</organism>
<dbReference type="Gene3D" id="3.40.50.80">
    <property type="entry name" value="Nucleotide-binding domain of ferredoxin-NADP reductase (FNR) module"/>
    <property type="match status" value="1"/>
</dbReference>
<dbReference type="InterPro" id="IPR001433">
    <property type="entry name" value="OxRdtase_FAD/NAD-bd"/>
</dbReference>
<evidence type="ECO:0000256" key="7">
    <source>
        <dbReference type="ARBA" id="ARBA00023014"/>
    </source>
</evidence>
<comment type="cofactor">
    <cofactor evidence="1">
        <name>FAD</name>
        <dbReference type="ChEBI" id="CHEBI:57692"/>
    </cofactor>
</comment>
<feature type="domain" description="FAD-binding FR-type" evidence="9">
    <location>
        <begin position="15"/>
        <end position="119"/>
    </location>
</feature>
<keyword evidence="2" id="KW-0285">Flavoprotein</keyword>
<dbReference type="InterPro" id="IPR012675">
    <property type="entry name" value="Beta-grasp_dom_sf"/>
</dbReference>
<evidence type="ECO:0000256" key="5">
    <source>
        <dbReference type="ARBA" id="ARBA00023002"/>
    </source>
</evidence>
<keyword evidence="6" id="KW-0408">Iron</keyword>
<dbReference type="Proteomes" id="UP001251217">
    <property type="component" value="Unassembled WGS sequence"/>
</dbReference>
<dbReference type="Gene3D" id="3.10.20.30">
    <property type="match status" value="1"/>
</dbReference>
<dbReference type="InterPro" id="IPR036010">
    <property type="entry name" value="2Fe-2S_ferredoxin-like_sf"/>
</dbReference>
<evidence type="ECO:0000256" key="1">
    <source>
        <dbReference type="ARBA" id="ARBA00001974"/>
    </source>
</evidence>
<reference evidence="10 11" key="1">
    <citation type="submission" date="2023-07" db="EMBL/GenBank/DDBJ databases">
        <title>Sorghum-associated microbial communities from plants grown in Nebraska, USA.</title>
        <authorList>
            <person name="Schachtman D."/>
        </authorList>
    </citation>
    <scope>NUCLEOTIDE SEQUENCE [LARGE SCALE GENOMIC DNA]</scope>
    <source>
        <strain evidence="10 11">4272</strain>
    </source>
</reference>
<feature type="domain" description="2Fe-2S ferredoxin-type" evidence="8">
    <location>
        <begin position="244"/>
        <end position="329"/>
    </location>
</feature>
<evidence type="ECO:0000256" key="6">
    <source>
        <dbReference type="ARBA" id="ARBA00023004"/>
    </source>
</evidence>
<dbReference type="InterPro" id="IPR001041">
    <property type="entry name" value="2Fe-2S_ferredoxin-type"/>
</dbReference>
<keyword evidence="5" id="KW-0560">Oxidoreductase</keyword>
<dbReference type="EMBL" id="JAVDWW010000017">
    <property type="protein sequence ID" value="MDR7173004.1"/>
    <property type="molecule type" value="Genomic_DNA"/>
</dbReference>
<evidence type="ECO:0000256" key="4">
    <source>
        <dbReference type="ARBA" id="ARBA00022723"/>
    </source>
</evidence>
<dbReference type="PRINTS" id="PR00409">
    <property type="entry name" value="PHDIOXRDTASE"/>
</dbReference>
<keyword evidence="4" id="KW-0479">Metal-binding</keyword>
<dbReference type="Pfam" id="PF00111">
    <property type="entry name" value="Fer2"/>
    <property type="match status" value="1"/>
</dbReference>
<dbReference type="PANTHER" id="PTHR47354:SF1">
    <property type="entry name" value="CARNITINE MONOOXYGENASE REDUCTASE SUBUNIT"/>
    <property type="match status" value="1"/>
</dbReference>
<dbReference type="RefSeq" id="WP_310408451.1">
    <property type="nucleotide sequence ID" value="NZ_JAVDWW010000017.1"/>
</dbReference>
<dbReference type="PROSITE" id="PS51384">
    <property type="entry name" value="FAD_FR"/>
    <property type="match status" value="1"/>
</dbReference>
<dbReference type="InterPro" id="IPR017938">
    <property type="entry name" value="Riboflavin_synthase-like_b-brl"/>
</dbReference>
<dbReference type="InterPro" id="IPR017927">
    <property type="entry name" value="FAD-bd_FR_type"/>
</dbReference>
<dbReference type="InterPro" id="IPR050415">
    <property type="entry name" value="MRET"/>
</dbReference>
<dbReference type="Gene3D" id="2.40.30.10">
    <property type="entry name" value="Translation factors"/>
    <property type="match status" value="1"/>
</dbReference>
<keyword evidence="7" id="KW-0411">Iron-sulfur</keyword>
<comment type="caution">
    <text evidence="10">The sequence shown here is derived from an EMBL/GenBank/DDBJ whole genome shotgun (WGS) entry which is preliminary data.</text>
</comment>
<dbReference type="CDD" id="cd06185">
    <property type="entry name" value="PDR_like"/>
    <property type="match status" value="1"/>
</dbReference>
<sequence length="329" mass="35786">MTPSKISAASSGEAADDLDVVVESIEDVAAGVKALTLRPVTGALLPAWQPGSHIDVFLPSGAVRQYSLCGDRRDPDAWRIAVLREPPGKGRGGSEYIHTSLRAGTKIRVGAPRDNFALVEARRYLFIAGGIGITPILPMIAHVHEQGATWRLVYGGRTADSMAFRDELERYGDRVEFWPEDRAGLIDLAGVLAETPSDTAIYSCGPAALLEALEQQCGDRPTGALHTERFVPKTDDRTATDTAFEVVLAKQDRTIIIPPDKSILHMLEAAGVEVLSSCQQGMCGRCEQTVLDGRPDHRDEVLTPEERESNEYILICVSRCLGERLVLDL</sequence>
<dbReference type="InterPro" id="IPR039261">
    <property type="entry name" value="FNR_nucleotide-bd"/>
</dbReference>
<keyword evidence="3" id="KW-0001">2Fe-2S</keyword>
<dbReference type="PROSITE" id="PS51085">
    <property type="entry name" value="2FE2S_FER_2"/>
    <property type="match status" value="1"/>
</dbReference>
<evidence type="ECO:0000259" key="9">
    <source>
        <dbReference type="PROSITE" id="PS51384"/>
    </source>
</evidence>
<dbReference type="Pfam" id="PF00175">
    <property type="entry name" value="NAD_binding_1"/>
    <property type="match status" value="1"/>
</dbReference>
<protein>
    <submittedName>
        <fullName evidence="10">Ferredoxin-NADP reductase</fullName>
    </submittedName>
</protein>